<keyword evidence="1" id="KW-0175">Coiled coil</keyword>
<feature type="region of interest" description="Disordered" evidence="2">
    <location>
        <begin position="630"/>
        <end position="654"/>
    </location>
</feature>
<feature type="transmembrane region" description="Helical" evidence="3">
    <location>
        <begin position="455"/>
        <end position="477"/>
    </location>
</feature>
<reference evidence="6 7" key="1">
    <citation type="submission" date="2020-05" db="EMBL/GenBank/DDBJ databases">
        <title>Ceratocystis lukuohia genome.</title>
        <authorList>
            <person name="Harrington T.C."/>
            <person name="Kim K."/>
            <person name="Mayers C.G."/>
        </authorList>
    </citation>
    <scope>NUCLEOTIDE SEQUENCE [LARGE SCALE GENOMIC DNA]</scope>
    <source>
        <strain evidence="6 7">C4212</strain>
    </source>
</reference>
<dbReference type="RefSeq" id="XP_070856603.1">
    <property type="nucleotide sequence ID" value="XM_071004153.1"/>
</dbReference>
<protein>
    <submittedName>
        <fullName evidence="6">Nonselective cation channel</fullName>
    </submittedName>
</protein>
<dbReference type="Proteomes" id="UP001610728">
    <property type="component" value="Unassembled WGS sequence"/>
</dbReference>
<dbReference type="InterPro" id="IPR056336">
    <property type="entry name" value="YVC1_C"/>
</dbReference>
<feature type="region of interest" description="Disordered" evidence="2">
    <location>
        <begin position="772"/>
        <end position="804"/>
    </location>
</feature>
<dbReference type="EMBL" id="JABSNW010000008">
    <property type="protein sequence ID" value="KAL2885423.1"/>
    <property type="molecule type" value="Genomic_DNA"/>
</dbReference>
<feature type="compositionally biased region" description="Basic and acidic residues" evidence="2">
    <location>
        <begin position="777"/>
        <end position="787"/>
    </location>
</feature>
<evidence type="ECO:0000259" key="5">
    <source>
        <dbReference type="Pfam" id="PF23317"/>
    </source>
</evidence>
<feature type="transmembrane region" description="Helical" evidence="3">
    <location>
        <begin position="415"/>
        <end position="435"/>
    </location>
</feature>
<feature type="transmembrane region" description="Helical" evidence="3">
    <location>
        <begin position="385"/>
        <end position="403"/>
    </location>
</feature>
<evidence type="ECO:0000313" key="7">
    <source>
        <dbReference type="Proteomes" id="UP001610728"/>
    </source>
</evidence>
<sequence length="804" mass="90441">MWSHRNGEQQPLLPKTSLNLSSSLSSQSSSSHMPSASSSQQQQQQQQQQQSQTYVPEPVSPSSSNPHGQTDHQQHDNPRSVHFAARHRSFRKLAITPLYSCIVDRNLPHPVYMNIHRIRRDIVAIVEDYLSLDQLQDVRINIAVVRPLVDKLYDMEDVSIVYCLMVNRAKFLAEQNTVQNRNNVNFTRATLCELVATRILRRYGEDAEPQDRLLLLANILVAGFHPFLNAPPDVIAQADDTVAWAHFKPVPALEVAIVTGSKMFLSSSTCQKVVSAIYDGRIIYTPSSFFDLIPDHYKKTPITLYNPRKAPLLNQYRLIVPRVRNALDKVQFVVLLFFYFLFMAERNPARVTWREICFSVYTFGWCLDQLATILEHGWGIYSQNLWSFLDVGFMGLYAMYICLRTYGAVAGEEGLSIQGIDLLVMAAPILVPRLAFNLMSNNMVFLSIRAMISDFALLTCLSAWCFCGFLMALNWLSEGSESPWVISKWLLWIWFGLDGTGISNSVEFHPLLGPALTVAFSFLGNTLFLTVFVSVLTNHFAQISCNSSAEIQFRVAVSTLEAVKSDATFAYQPPFNIVAIFMLVPLKFLVSPRWFHKIHVAAVRAVNLPTLVVISLLERYVLETFRYPPPERDTGSASTSRTDPETPNTARPTTNLNKGKVLWKKFHFTAHPDLAAVFDFPPSDSIEDAIAADDEFTHHLIRRQYVRPKTRRDSTFGNLSQTTPITSLSGAAGAVGVGPQQSEVTELSRRLDMLENRSARIESLLEKLVANFPPASSEERASMRRGDGFVLSESPSQVSPLQSH</sequence>
<dbReference type="Pfam" id="PF23190">
    <property type="entry name" value="LHD_TRPY1"/>
    <property type="match status" value="1"/>
</dbReference>
<keyword evidence="3" id="KW-0812">Transmembrane</keyword>
<feature type="transmembrane region" description="Helical" evidence="3">
    <location>
        <begin position="326"/>
        <end position="344"/>
    </location>
</feature>
<gene>
    <name evidence="6" type="ORF">HOO65_080373</name>
</gene>
<dbReference type="PANTHER" id="PTHR35859">
    <property type="entry name" value="NONSELECTIVE CATION CHANNEL PROTEIN"/>
    <property type="match status" value="1"/>
</dbReference>
<evidence type="ECO:0000256" key="1">
    <source>
        <dbReference type="SAM" id="Coils"/>
    </source>
</evidence>
<feature type="compositionally biased region" description="Low complexity" evidence="2">
    <location>
        <begin position="21"/>
        <end position="66"/>
    </location>
</feature>
<evidence type="ECO:0000313" key="6">
    <source>
        <dbReference type="EMBL" id="KAL2885423.1"/>
    </source>
</evidence>
<dbReference type="InterPro" id="IPR052971">
    <property type="entry name" value="TRP_calcium_channel"/>
</dbReference>
<feature type="transmembrane region" description="Helical" evidence="3">
    <location>
        <begin position="512"/>
        <end position="536"/>
    </location>
</feature>
<dbReference type="PANTHER" id="PTHR35859:SF1">
    <property type="entry name" value="NONSELECTIVE CATION CHANNEL PROTEIN"/>
    <property type="match status" value="1"/>
</dbReference>
<evidence type="ECO:0000259" key="4">
    <source>
        <dbReference type="Pfam" id="PF23190"/>
    </source>
</evidence>
<evidence type="ECO:0000256" key="3">
    <source>
        <dbReference type="SAM" id="Phobius"/>
    </source>
</evidence>
<feature type="coiled-coil region" evidence="1">
    <location>
        <begin position="744"/>
        <end position="771"/>
    </location>
</feature>
<feature type="compositionally biased region" description="Basic and acidic residues" evidence="2">
    <location>
        <begin position="69"/>
        <end position="79"/>
    </location>
</feature>
<keyword evidence="7" id="KW-1185">Reference proteome</keyword>
<feature type="compositionally biased region" description="Polar residues" evidence="2">
    <location>
        <begin position="793"/>
        <end position="804"/>
    </location>
</feature>
<keyword evidence="3" id="KW-1133">Transmembrane helix</keyword>
<evidence type="ECO:0000256" key="2">
    <source>
        <dbReference type="SAM" id="MobiDB-lite"/>
    </source>
</evidence>
<organism evidence="6 7">
    <name type="scientific">Ceratocystis lukuohia</name>
    <dbReference type="NCBI Taxonomy" id="2019550"/>
    <lineage>
        <taxon>Eukaryota</taxon>
        <taxon>Fungi</taxon>
        <taxon>Dikarya</taxon>
        <taxon>Ascomycota</taxon>
        <taxon>Pezizomycotina</taxon>
        <taxon>Sordariomycetes</taxon>
        <taxon>Hypocreomycetidae</taxon>
        <taxon>Microascales</taxon>
        <taxon>Ceratocystidaceae</taxon>
        <taxon>Ceratocystis</taxon>
    </lineage>
</organism>
<name>A0ABR4MB14_9PEZI</name>
<dbReference type="InterPro" id="IPR056337">
    <property type="entry name" value="LHD_YVC1"/>
</dbReference>
<proteinExistence type="predicted"/>
<dbReference type="Pfam" id="PF23317">
    <property type="entry name" value="YVC1_C"/>
    <property type="match status" value="1"/>
</dbReference>
<dbReference type="GeneID" id="98121109"/>
<feature type="domain" description="YVC1 N-terminal linker helical" evidence="4">
    <location>
        <begin position="115"/>
        <end position="298"/>
    </location>
</feature>
<feature type="region of interest" description="Disordered" evidence="2">
    <location>
        <begin position="1"/>
        <end position="79"/>
    </location>
</feature>
<feature type="domain" description="Calcium channel YVC1-like C-terminal transmembrane" evidence="5">
    <location>
        <begin position="332"/>
        <end position="625"/>
    </location>
</feature>
<keyword evidence="3" id="KW-0472">Membrane</keyword>
<accession>A0ABR4MB14</accession>
<comment type="caution">
    <text evidence="6">The sequence shown here is derived from an EMBL/GenBank/DDBJ whole genome shotgun (WGS) entry which is preliminary data.</text>
</comment>
<feature type="compositionally biased region" description="Polar residues" evidence="2">
    <location>
        <begin position="635"/>
        <end position="654"/>
    </location>
</feature>